<keyword evidence="3" id="KW-1185">Reference proteome</keyword>
<feature type="region of interest" description="Disordered" evidence="1">
    <location>
        <begin position="54"/>
        <end position="87"/>
    </location>
</feature>
<dbReference type="OrthoDB" id="10547118at2759"/>
<evidence type="ECO:0000256" key="1">
    <source>
        <dbReference type="SAM" id="MobiDB-lite"/>
    </source>
</evidence>
<evidence type="ECO:0000313" key="2">
    <source>
        <dbReference type="EMBL" id="EPE36875.1"/>
    </source>
</evidence>
<feature type="region of interest" description="Disordered" evidence="1">
    <location>
        <begin position="1"/>
        <end position="40"/>
    </location>
</feature>
<reference evidence="2 3" key="1">
    <citation type="journal article" date="2013" name="BMC Genomics">
        <title>Genomics-driven discovery of the pneumocandin biosynthetic gene cluster in the fungus Glarea lozoyensis.</title>
        <authorList>
            <person name="Chen L."/>
            <person name="Yue Q."/>
            <person name="Zhang X."/>
            <person name="Xiang M."/>
            <person name="Wang C."/>
            <person name="Li S."/>
            <person name="Che Y."/>
            <person name="Ortiz-Lopez F.J."/>
            <person name="Bills G.F."/>
            <person name="Liu X."/>
            <person name="An Z."/>
        </authorList>
    </citation>
    <scope>NUCLEOTIDE SEQUENCE [LARGE SCALE GENOMIC DNA]</scope>
    <source>
        <strain evidence="3">ATCC 20868 / MF5171</strain>
    </source>
</reference>
<dbReference type="Proteomes" id="UP000016922">
    <property type="component" value="Unassembled WGS sequence"/>
</dbReference>
<feature type="compositionally biased region" description="Polar residues" evidence="1">
    <location>
        <begin position="62"/>
        <end position="76"/>
    </location>
</feature>
<dbReference type="GeneID" id="19468086"/>
<sequence length="123" mass="13529">MLTSTDRSSEEIDQTDNATHLKAVATAAGNQPRSEAPEMSLPFIGILKPLPNSPSLSQSLSMENPSAGTQANSNDPRVSEPWIPQRVPTQESRTAKIWWKFQEVRAEVLHLLSLTILRPNGRG</sequence>
<name>S3DGR4_GLAL2</name>
<accession>S3DGR4</accession>
<proteinExistence type="predicted"/>
<dbReference type="HOGENOM" id="CLU_2015503_0_0_1"/>
<gene>
    <name evidence="2" type="ORF">GLAREA_09038</name>
</gene>
<dbReference type="AlphaFoldDB" id="S3DGR4"/>
<dbReference type="KEGG" id="glz:GLAREA_09038"/>
<organism evidence="2 3">
    <name type="scientific">Glarea lozoyensis (strain ATCC 20868 / MF5171)</name>
    <dbReference type="NCBI Taxonomy" id="1116229"/>
    <lineage>
        <taxon>Eukaryota</taxon>
        <taxon>Fungi</taxon>
        <taxon>Dikarya</taxon>
        <taxon>Ascomycota</taxon>
        <taxon>Pezizomycotina</taxon>
        <taxon>Leotiomycetes</taxon>
        <taxon>Helotiales</taxon>
        <taxon>Helotiaceae</taxon>
        <taxon>Glarea</taxon>
    </lineage>
</organism>
<dbReference type="RefSeq" id="XP_008076190.1">
    <property type="nucleotide sequence ID" value="XM_008077999.1"/>
</dbReference>
<dbReference type="EMBL" id="KE145352">
    <property type="protein sequence ID" value="EPE36875.1"/>
    <property type="molecule type" value="Genomic_DNA"/>
</dbReference>
<evidence type="ECO:0000313" key="3">
    <source>
        <dbReference type="Proteomes" id="UP000016922"/>
    </source>
</evidence>
<protein>
    <submittedName>
        <fullName evidence="2">Uncharacterized protein</fullName>
    </submittedName>
</protein>